<keyword evidence="8" id="KW-0289">Folate biosynthesis</keyword>
<evidence type="ECO:0000256" key="7">
    <source>
        <dbReference type="ARBA" id="ARBA00022842"/>
    </source>
</evidence>
<comment type="cofactor">
    <cofactor evidence="2">
        <name>Mg(2+)</name>
        <dbReference type="ChEBI" id="CHEBI:18420"/>
    </cofactor>
</comment>
<evidence type="ECO:0000256" key="6">
    <source>
        <dbReference type="ARBA" id="ARBA00022723"/>
    </source>
</evidence>
<dbReference type="InterPro" id="IPR006390">
    <property type="entry name" value="DHP_synth_dom"/>
</dbReference>
<dbReference type="InterPro" id="IPR000489">
    <property type="entry name" value="Pterin-binding_dom"/>
</dbReference>
<accession>A0A3D5QE77</accession>
<evidence type="ECO:0000256" key="2">
    <source>
        <dbReference type="ARBA" id="ARBA00001946"/>
    </source>
</evidence>
<dbReference type="CDD" id="cd00739">
    <property type="entry name" value="DHPS"/>
    <property type="match status" value="1"/>
</dbReference>
<keyword evidence="5" id="KW-0808">Transferase</keyword>
<dbReference type="PROSITE" id="PS50972">
    <property type="entry name" value="PTERIN_BINDING"/>
    <property type="match status" value="1"/>
</dbReference>
<protein>
    <recommendedName>
        <fullName evidence="4">dihydropteroate synthase</fullName>
        <ecNumber evidence="4">2.5.1.15</ecNumber>
    </recommendedName>
</protein>
<dbReference type="PANTHER" id="PTHR20941">
    <property type="entry name" value="FOLATE SYNTHESIS PROTEINS"/>
    <property type="match status" value="1"/>
</dbReference>
<dbReference type="Pfam" id="PF00809">
    <property type="entry name" value="Pterin_bind"/>
    <property type="match status" value="1"/>
</dbReference>
<dbReference type="InterPro" id="IPR045031">
    <property type="entry name" value="DHP_synth-like"/>
</dbReference>
<comment type="pathway">
    <text evidence="3">Cofactor biosynthesis; tetrahydrofolate biosynthesis; 7,8-dihydrofolate from 2-amino-4-hydroxy-6-hydroxymethyl-7,8-dihydropteridine diphosphate and 4-aminobenzoate: step 1/2.</text>
</comment>
<evidence type="ECO:0000256" key="5">
    <source>
        <dbReference type="ARBA" id="ARBA00022679"/>
    </source>
</evidence>
<dbReference type="InterPro" id="IPR011005">
    <property type="entry name" value="Dihydropteroate_synth-like_sf"/>
</dbReference>
<name>A0A3D5QE77_FLESI</name>
<evidence type="ECO:0000313" key="11">
    <source>
        <dbReference type="Proteomes" id="UP000262325"/>
    </source>
</evidence>
<evidence type="ECO:0000256" key="8">
    <source>
        <dbReference type="ARBA" id="ARBA00022909"/>
    </source>
</evidence>
<dbReference type="EC" id="2.5.1.15" evidence="4"/>
<evidence type="ECO:0000259" key="9">
    <source>
        <dbReference type="PROSITE" id="PS50972"/>
    </source>
</evidence>
<comment type="catalytic activity">
    <reaction evidence="1">
        <text>(7,8-dihydropterin-6-yl)methyl diphosphate + 4-aminobenzoate = 7,8-dihydropteroate + diphosphate</text>
        <dbReference type="Rhea" id="RHEA:19949"/>
        <dbReference type="ChEBI" id="CHEBI:17836"/>
        <dbReference type="ChEBI" id="CHEBI:17839"/>
        <dbReference type="ChEBI" id="CHEBI:33019"/>
        <dbReference type="ChEBI" id="CHEBI:72950"/>
        <dbReference type="EC" id="2.5.1.15"/>
    </reaction>
</comment>
<dbReference type="GO" id="GO:0005829">
    <property type="term" value="C:cytosol"/>
    <property type="evidence" value="ECO:0007669"/>
    <property type="project" value="TreeGrafter"/>
</dbReference>
<dbReference type="GO" id="GO:0046656">
    <property type="term" value="P:folic acid biosynthetic process"/>
    <property type="evidence" value="ECO:0007669"/>
    <property type="project" value="UniProtKB-KW"/>
</dbReference>
<evidence type="ECO:0000256" key="4">
    <source>
        <dbReference type="ARBA" id="ARBA00012458"/>
    </source>
</evidence>
<reference evidence="10 11" key="1">
    <citation type="journal article" date="2018" name="Nat. Biotechnol.">
        <title>A standardized bacterial taxonomy based on genome phylogeny substantially revises the tree of life.</title>
        <authorList>
            <person name="Parks D.H."/>
            <person name="Chuvochina M."/>
            <person name="Waite D.W."/>
            <person name="Rinke C."/>
            <person name="Skarshewski A."/>
            <person name="Chaumeil P.A."/>
            <person name="Hugenholtz P."/>
        </authorList>
    </citation>
    <scope>NUCLEOTIDE SEQUENCE [LARGE SCALE GENOMIC DNA]</scope>
    <source>
        <strain evidence="10">UBA8672</strain>
    </source>
</reference>
<dbReference type="PROSITE" id="PS00793">
    <property type="entry name" value="DHPS_2"/>
    <property type="match status" value="1"/>
</dbReference>
<comment type="caution">
    <text evidence="10">The sequence shown here is derived from an EMBL/GenBank/DDBJ whole genome shotgun (WGS) entry which is preliminary data.</text>
</comment>
<evidence type="ECO:0000256" key="1">
    <source>
        <dbReference type="ARBA" id="ARBA00000012"/>
    </source>
</evidence>
<sequence>MSRFLQLISNDAERLKYEFKRIGVDEYAFKMAGKGKSLNIKVKDLIPAQANIIKQESLAAGMDAAVSRGTVGCNVNKTDLLLMGNTIQYKRLIDRLKVQPYSLKLFAEELFNFLDKKKNRMLVTPSGELALDEPEIMGILNVTPDSFSDGGDYFLHTDYRRRIDEIKDAGVKVIDIGGESSRPGSTPVDAETEKERIAGAVEYALSSGLKVSVDTYKSAVAEDVLEKGADIINDISGFKFDRDMPKVCADYGAAVCLMHTSSTPDKMQQKTDYANFLEEVKAYLFDSAEMALKAGIKEESIILDPGFGFGKKLNDNYLLLKYLDEFKSTGMPIMIGVSRKSMINRVVDKPPGETALASKIAETIALVQGADIVRTHDISETLDMVKIIREYRKADPDG</sequence>
<gene>
    <name evidence="10" type="primary">folP</name>
    <name evidence="10" type="ORF">DHM44_07845</name>
</gene>
<dbReference type="GO" id="GO:0046654">
    <property type="term" value="P:tetrahydrofolate biosynthetic process"/>
    <property type="evidence" value="ECO:0007669"/>
    <property type="project" value="TreeGrafter"/>
</dbReference>
<proteinExistence type="predicted"/>
<dbReference type="PANTHER" id="PTHR20941:SF1">
    <property type="entry name" value="FOLIC ACID SYNTHESIS PROTEIN FOL1"/>
    <property type="match status" value="1"/>
</dbReference>
<organism evidence="10 11">
    <name type="scientific">Flexistipes sinusarabici</name>
    <dbReference type="NCBI Taxonomy" id="2352"/>
    <lineage>
        <taxon>Bacteria</taxon>
        <taxon>Pseudomonadati</taxon>
        <taxon>Deferribacterota</taxon>
        <taxon>Deferribacteres</taxon>
        <taxon>Deferribacterales</taxon>
        <taxon>Flexistipitaceae</taxon>
        <taxon>Flexistipes</taxon>
    </lineage>
</organism>
<dbReference type="NCBIfam" id="TIGR01496">
    <property type="entry name" value="DHPS"/>
    <property type="match status" value="1"/>
</dbReference>
<dbReference type="SUPFAM" id="SSF51717">
    <property type="entry name" value="Dihydropteroate synthetase-like"/>
    <property type="match status" value="1"/>
</dbReference>
<dbReference type="GO" id="GO:0046872">
    <property type="term" value="F:metal ion binding"/>
    <property type="evidence" value="ECO:0007669"/>
    <property type="project" value="UniProtKB-KW"/>
</dbReference>
<evidence type="ECO:0000256" key="3">
    <source>
        <dbReference type="ARBA" id="ARBA00004763"/>
    </source>
</evidence>
<feature type="domain" description="Pterin-binding" evidence="9">
    <location>
        <begin position="134"/>
        <end position="386"/>
    </location>
</feature>
<keyword evidence="6" id="KW-0479">Metal-binding</keyword>
<keyword evidence="7" id="KW-0460">Magnesium</keyword>
<dbReference type="AlphaFoldDB" id="A0A3D5QE77"/>
<evidence type="ECO:0000313" key="10">
    <source>
        <dbReference type="EMBL" id="HCW93579.1"/>
    </source>
</evidence>
<dbReference type="EMBL" id="DPPF01000164">
    <property type="protein sequence ID" value="HCW93579.1"/>
    <property type="molecule type" value="Genomic_DNA"/>
</dbReference>
<dbReference type="Proteomes" id="UP000262325">
    <property type="component" value="Unassembled WGS sequence"/>
</dbReference>
<dbReference type="Gene3D" id="3.20.20.20">
    <property type="entry name" value="Dihydropteroate synthase-like"/>
    <property type="match status" value="1"/>
</dbReference>
<dbReference type="PROSITE" id="PS00792">
    <property type="entry name" value="DHPS_1"/>
    <property type="match status" value="1"/>
</dbReference>
<dbReference type="GO" id="GO:0004156">
    <property type="term" value="F:dihydropteroate synthase activity"/>
    <property type="evidence" value="ECO:0007669"/>
    <property type="project" value="UniProtKB-EC"/>
</dbReference>